<comment type="catalytic activity">
    <reaction evidence="7">
        <text>UDP-N-acetyl-alpha-D-muramoyl-L-alanyl-gamma-D-glutamyl-meso-2,6-diaminopimeloyl-D-alanyl-D-alanine + di-trans,octa-cis-undecaprenyl phosphate = di-trans,octa-cis-undecaprenyl diphospho-N-acetyl-alpha-D-muramoyl-L-alanyl-D-glutamyl-meso-2,6-diaminopimeloyl-D-alanyl-D-alanine + UMP</text>
        <dbReference type="Rhea" id="RHEA:28386"/>
        <dbReference type="ChEBI" id="CHEBI:57865"/>
        <dbReference type="ChEBI" id="CHEBI:60392"/>
        <dbReference type="ChEBI" id="CHEBI:61386"/>
        <dbReference type="ChEBI" id="CHEBI:61387"/>
        <dbReference type="EC" id="2.7.8.13"/>
    </reaction>
</comment>
<dbReference type="GO" id="GO:0046872">
    <property type="term" value="F:metal ion binding"/>
    <property type="evidence" value="ECO:0007669"/>
    <property type="project" value="UniProtKB-KW"/>
</dbReference>
<dbReference type="EC" id="2.7.8.13" evidence="7 8"/>
<dbReference type="AlphaFoldDB" id="A0A1G2F9Y9"/>
<feature type="transmembrane region" description="Helical" evidence="7">
    <location>
        <begin position="224"/>
        <end position="241"/>
    </location>
</feature>
<dbReference type="GO" id="GO:0009252">
    <property type="term" value="P:peptidoglycan biosynthetic process"/>
    <property type="evidence" value="ECO:0007669"/>
    <property type="project" value="UniProtKB-UniRule"/>
</dbReference>
<evidence type="ECO:0000256" key="1">
    <source>
        <dbReference type="ARBA" id="ARBA00004141"/>
    </source>
</evidence>
<name>A0A1G2F9Y9_9BACT</name>
<keyword evidence="7 9" id="KW-0479">Metal-binding</keyword>
<keyword evidence="6 7" id="KW-0472">Membrane</keyword>
<evidence type="ECO:0000256" key="2">
    <source>
        <dbReference type="ARBA" id="ARBA00005583"/>
    </source>
</evidence>
<dbReference type="Pfam" id="PF00953">
    <property type="entry name" value="Glycos_transf_4"/>
    <property type="match status" value="1"/>
</dbReference>
<reference evidence="10 11" key="1">
    <citation type="journal article" date="2016" name="Nat. Commun.">
        <title>Thousands of microbial genomes shed light on interconnected biogeochemical processes in an aquifer system.</title>
        <authorList>
            <person name="Anantharaman K."/>
            <person name="Brown C.T."/>
            <person name="Hug L.A."/>
            <person name="Sharon I."/>
            <person name="Castelle C.J."/>
            <person name="Probst A.J."/>
            <person name="Thomas B.C."/>
            <person name="Singh A."/>
            <person name="Wilkins M.J."/>
            <person name="Karaoz U."/>
            <person name="Brodie E.L."/>
            <person name="Williams K.H."/>
            <person name="Hubbard S.S."/>
            <person name="Banfield J.F."/>
        </authorList>
    </citation>
    <scope>NUCLEOTIDE SEQUENCE [LARGE SCALE GENOMIC DNA]</scope>
</reference>
<dbReference type="NCBIfam" id="TIGR00445">
    <property type="entry name" value="mraY"/>
    <property type="match status" value="1"/>
</dbReference>
<evidence type="ECO:0000256" key="8">
    <source>
        <dbReference type="NCBIfam" id="TIGR00445"/>
    </source>
</evidence>
<keyword evidence="7" id="KW-0133">Cell shape</keyword>
<dbReference type="STRING" id="1801992.A2Y98_03890"/>
<keyword evidence="7 9" id="KW-0460">Magnesium</keyword>
<keyword evidence="4 7" id="KW-0812">Transmembrane</keyword>
<dbReference type="GO" id="GO:0051992">
    <property type="term" value="F:UDP-N-acetylmuramoyl-L-alanyl-D-glutamyl-meso-2,6-diaminopimelyl-D-alanyl-D-alanine:undecaprenyl-phosphate transferase activity"/>
    <property type="evidence" value="ECO:0007669"/>
    <property type="project" value="RHEA"/>
</dbReference>
<dbReference type="CDD" id="cd06852">
    <property type="entry name" value="GT_MraY"/>
    <property type="match status" value="1"/>
</dbReference>
<dbReference type="GO" id="GO:0008360">
    <property type="term" value="P:regulation of cell shape"/>
    <property type="evidence" value="ECO:0007669"/>
    <property type="project" value="UniProtKB-KW"/>
</dbReference>
<comment type="similarity">
    <text evidence="2 7">Belongs to the glycosyltransferase 4 family. MraY subfamily.</text>
</comment>
<dbReference type="InterPro" id="IPR000715">
    <property type="entry name" value="Glycosyl_transferase_4"/>
</dbReference>
<dbReference type="GO" id="GO:0071555">
    <property type="term" value="P:cell wall organization"/>
    <property type="evidence" value="ECO:0007669"/>
    <property type="project" value="UniProtKB-KW"/>
</dbReference>
<dbReference type="InterPro" id="IPR003524">
    <property type="entry name" value="PNAcMuramoyl-5peptid_Trfase"/>
</dbReference>
<dbReference type="GO" id="GO:0005886">
    <property type="term" value="C:plasma membrane"/>
    <property type="evidence" value="ECO:0007669"/>
    <property type="project" value="UniProtKB-SubCell"/>
</dbReference>
<organism evidence="10 11">
    <name type="scientific">Candidatus Portnoybacteria bacterium RBG_19FT_COMBO_36_7</name>
    <dbReference type="NCBI Taxonomy" id="1801992"/>
    <lineage>
        <taxon>Bacteria</taxon>
        <taxon>Candidatus Portnoyibacteriota</taxon>
    </lineage>
</organism>
<dbReference type="PANTHER" id="PTHR22926:SF5">
    <property type="entry name" value="PHOSPHO-N-ACETYLMURAMOYL-PENTAPEPTIDE-TRANSFERASE HOMOLOG"/>
    <property type="match status" value="1"/>
</dbReference>
<feature type="transmembrane region" description="Helical" evidence="7">
    <location>
        <begin position="139"/>
        <end position="154"/>
    </location>
</feature>
<feature type="binding site" evidence="9">
    <location>
        <position position="192"/>
    </location>
    <ligand>
        <name>Mg(2+)</name>
        <dbReference type="ChEBI" id="CHEBI:18420"/>
    </ligand>
</feature>
<feature type="transmembrane region" description="Helical" evidence="7">
    <location>
        <begin position="174"/>
        <end position="192"/>
    </location>
</feature>
<evidence type="ECO:0000256" key="6">
    <source>
        <dbReference type="ARBA" id="ARBA00023136"/>
    </source>
</evidence>
<dbReference type="Proteomes" id="UP000179099">
    <property type="component" value="Unassembled WGS sequence"/>
</dbReference>
<comment type="cofactor">
    <cofactor evidence="7 9">
        <name>Mg(2+)</name>
        <dbReference type="ChEBI" id="CHEBI:18420"/>
    </cofactor>
</comment>
<evidence type="ECO:0000256" key="7">
    <source>
        <dbReference type="HAMAP-Rule" id="MF_00038"/>
    </source>
</evidence>
<evidence type="ECO:0000313" key="10">
    <source>
        <dbReference type="EMBL" id="OGZ34440.1"/>
    </source>
</evidence>
<comment type="pathway">
    <text evidence="7">Cell wall biogenesis; peptidoglycan biosynthesis.</text>
</comment>
<protein>
    <recommendedName>
        <fullName evidence="7 8">Phospho-N-acetylmuramoyl-pentapeptide-transferase</fullName>
        <ecNumber evidence="7 8">2.7.8.13</ecNumber>
    </recommendedName>
    <alternativeName>
        <fullName evidence="7">UDP-MurNAc-pentapeptide phosphotransferase</fullName>
    </alternativeName>
</protein>
<evidence type="ECO:0000256" key="4">
    <source>
        <dbReference type="ARBA" id="ARBA00022692"/>
    </source>
</evidence>
<gene>
    <name evidence="7" type="primary">mraY</name>
    <name evidence="10" type="ORF">A2Y98_03890</name>
</gene>
<feature type="transmembrane region" description="Helical" evidence="7">
    <location>
        <begin position="325"/>
        <end position="344"/>
    </location>
</feature>
<keyword evidence="5 7" id="KW-1133">Transmembrane helix</keyword>
<feature type="transmembrane region" description="Helical" evidence="7">
    <location>
        <begin position="199"/>
        <end position="218"/>
    </location>
</feature>
<feature type="transmembrane region" description="Helical" evidence="7">
    <location>
        <begin position="12"/>
        <end position="33"/>
    </location>
</feature>
<keyword evidence="7" id="KW-0131">Cell cycle</keyword>
<dbReference type="Pfam" id="PF10555">
    <property type="entry name" value="MraY_sig1"/>
    <property type="match status" value="1"/>
</dbReference>
<comment type="caution">
    <text evidence="10">The sequence shown here is derived from an EMBL/GenBank/DDBJ whole genome shotgun (WGS) entry which is preliminary data.</text>
</comment>
<dbReference type="UniPathway" id="UPA00219"/>
<comment type="subcellular location">
    <subcellularLocation>
        <location evidence="7">Cell membrane</location>
        <topology evidence="7">Multi-pass membrane protein</topology>
    </subcellularLocation>
    <subcellularLocation>
        <location evidence="1">Membrane</location>
        <topology evidence="1">Multi-pass membrane protein</topology>
    </subcellularLocation>
</comment>
<keyword evidence="3 7" id="KW-0808">Transferase</keyword>
<feature type="transmembrane region" description="Helical" evidence="7">
    <location>
        <begin position="274"/>
        <end position="294"/>
    </location>
</feature>
<feature type="transmembrane region" description="Helical" evidence="7">
    <location>
        <begin position="65"/>
        <end position="82"/>
    </location>
</feature>
<proteinExistence type="inferred from homology"/>
<comment type="function">
    <text evidence="7">Catalyzes the initial step of the lipid cycle reactions in the biosynthesis of the cell wall peptidoglycan: transfers peptidoglycan precursor phospho-MurNAc-pentapeptide from UDP-MurNAc-pentapeptide onto the lipid carrier undecaprenyl phosphate, yielding undecaprenyl-pyrophosphoryl-MurNAc-pentapeptide, known as lipid I.</text>
</comment>
<accession>A0A1G2F9Y9</accession>
<feature type="binding site" evidence="9">
    <location>
        <position position="252"/>
    </location>
    <ligand>
        <name>Mg(2+)</name>
        <dbReference type="ChEBI" id="CHEBI:18420"/>
    </ligand>
</feature>
<evidence type="ECO:0000313" key="11">
    <source>
        <dbReference type="Proteomes" id="UP000179099"/>
    </source>
</evidence>
<sequence length="348" mass="38153">MTDIFQISRILGLTALAFVIGFFLTPILTHFLYKWRLGKQIRTEGAPIFAQIHAKKEGTPTMGGILIWFTVLFLILLFWALSKLGVNSIIGQLNFLNRSETLLPLGALIASALVGLADDMLGVLRIGPKGGGLRMRHRIIVYTAIAAFGAWWFFTKLGRDSVHIPFLGDYQLGIYYILVFIFVIVATAFSVNETDGLDGLAGGTLLTAFGAYGVIAYAAGLYSLAAFCGVIIGALFAFLWFNIHPARFFMGDTGAMSLGVTLGIIAMLTNQFMLLPLIAFVMMLESISVIIQTLSKKIRGKKVFLSAPLHHHLEAKGWPETKVTMRFWIISVMGAALGLILAFLEKIL</sequence>
<keyword evidence="7" id="KW-1003">Cell membrane</keyword>
<feature type="transmembrane region" description="Helical" evidence="7">
    <location>
        <begin position="102"/>
        <end position="127"/>
    </location>
</feature>
<evidence type="ECO:0000256" key="9">
    <source>
        <dbReference type="PIRSR" id="PIRSR600715-1"/>
    </source>
</evidence>
<dbReference type="PANTHER" id="PTHR22926">
    <property type="entry name" value="PHOSPHO-N-ACETYLMURAMOYL-PENTAPEPTIDE-TRANSFERASE"/>
    <property type="match status" value="1"/>
</dbReference>
<dbReference type="EMBL" id="MHMW01000009">
    <property type="protein sequence ID" value="OGZ34440.1"/>
    <property type="molecule type" value="Genomic_DNA"/>
</dbReference>
<dbReference type="GO" id="GO:0051301">
    <property type="term" value="P:cell division"/>
    <property type="evidence" value="ECO:0007669"/>
    <property type="project" value="UniProtKB-KW"/>
</dbReference>
<dbReference type="InterPro" id="IPR018480">
    <property type="entry name" value="PNAcMuramoyl-5peptid_Trfase_CS"/>
</dbReference>
<keyword evidence="7" id="KW-0132">Cell division</keyword>
<evidence type="ECO:0000256" key="5">
    <source>
        <dbReference type="ARBA" id="ARBA00022989"/>
    </source>
</evidence>
<keyword evidence="7" id="KW-0961">Cell wall biogenesis/degradation</keyword>
<dbReference type="GO" id="GO:0008963">
    <property type="term" value="F:phospho-N-acetylmuramoyl-pentapeptide-transferase activity"/>
    <property type="evidence" value="ECO:0007669"/>
    <property type="project" value="UniProtKB-UniRule"/>
</dbReference>
<evidence type="ECO:0000256" key="3">
    <source>
        <dbReference type="ARBA" id="ARBA00022679"/>
    </source>
</evidence>
<keyword evidence="7" id="KW-0573">Peptidoglycan synthesis</keyword>
<feature type="transmembrane region" description="Helical" evidence="7">
    <location>
        <begin position="248"/>
        <end position="268"/>
    </location>
</feature>
<dbReference type="HAMAP" id="MF_00038">
    <property type="entry name" value="MraY"/>
    <property type="match status" value="1"/>
</dbReference>